<evidence type="ECO:0000256" key="2">
    <source>
        <dbReference type="ARBA" id="ARBA00007543"/>
    </source>
</evidence>
<evidence type="ECO:0000256" key="8">
    <source>
        <dbReference type="ARBA" id="ARBA00022982"/>
    </source>
</evidence>
<dbReference type="InterPro" id="IPR003317">
    <property type="entry name" value="Cyt-d_oxidase_su2"/>
</dbReference>
<evidence type="ECO:0000256" key="3">
    <source>
        <dbReference type="ARBA" id="ARBA00022448"/>
    </source>
</evidence>
<keyword evidence="4" id="KW-1003">Cell membrane</keyword>
<reference evidence="14" key="1">
    <citation type="journal article" date="2018" name="Sci. Rep.">
        <title>Lignite coal burning seam in the remote Altai Mountains harbors a hydrogen-driven thermophilic microbial community.</title>
        <authorList>
            <person name="Kadnikov V.V."/>
            <person name="Mardanov A.V."/>
            <person name="Ivasenko D.A."/>
            <person name="Antsiferov D.V."/>
            <person name="Beletsky A.V."/>
            <person name="Karnachuk O.V."/>
            <person name="Ravin N.V."/>
        </authorList>
    </citation>
    <scope>NUCLEOTIDE SEQUENCE [LARGE SCALE GENOMIC DNA]</scope>
</reference>
<keyword evidence="6 12" id="KW-0812">Transmembrane</keyword>
<evidence type="ECO:0000256" key="4">
    <source>
        <dbReference type="ARBA" id="ARBA00022475"/>
    </source>
</evidence>
<protein>
    <submittedName>
        <fullName evidence="13">Cytochrome bd ubiquinol oxidase subunit II</fullName>
    </submittedName>
</protein>
<feature type="transmembrane region" description="Helical" evidence="12">
    <location>
        <begin position="230"/>
        <end position="252"/>
    </location>
</feature>
<comment type="similarity">
    <text evidence="2">Belongs to the cytochrome ubiquinol oxidase subunit 2 family.</text>
</comment>
<keyword evidence="9 12" id="KW-1133">Transmembrane helix</keyword>
<keyword evidence="10" id="KW-0408">Iron</keyword>
<feature type="transmembrane region" description="Helical" evidence="12">
    <location>
        <begin position="264"/>
        <end position="283"/>
    </location>
</feature>
<feature type="transmembrane region" description="Helical" evidence="12">
    <location>
        <begin position="303"/>
        <end position="325"/>
    </location>
</feature>
<dbReference type="GO" id="GO:0005886">
    <property type="term" value="C:plasma membrane"/>
    <property type="evidence" value="ECO:0007669"/>
    <property type="project" value="UniProtKB-SubCell"/>
</dbReference>
<dbReference type="NCBIfam" id="TIGR00203">
    <property type="entry name" value="cydB"/>
    <property type="match status" value="1"/>
</dbReference>
<dbReference type="GO" id="GO:0009055">
    <property type="term" value="F:electron transfer activity"/>
    <property type="evidence" value="ECO:0007669"/>
    <property type="project" value="TreeGrafter"/>
</dbReference>
<accession>A0A2R6Y3C1</accession>
<evidence type="ECO:0000256" key="12">
    <source>
        <dbReference type="SAM" id="Phobius"/>
    </source>
</evidence>
<keyword evidence="3" id="KW-0813">Transport</keyword>
<feature type="transmembrane region" description="Helical" evidence="12">
    <location>
        <begin position="85"/>
        <end position="101"/>
    </location>
</feature>
<evidence type="ECO:0000256" key="10">
    <source>
        <dbReference type="ARBA" id="ARBA00023004"/>
    </source>
</evidence>
<keyword evidence="11 12" id="KW-0472">Membrane</keyword>
<feature type="transmembrane region" description="Helical" evidence="12">
    <location>
        <begin position="12"/>
        <end position="40"/>
    </location>
</feature>
<evidence type="ECO:0000256" key="5">
    <source>
        <dbReference type="ARBA" id="ARBA00022617"/>
    </source>
</evidence>
<dbReference type="GO" id="GO:0019646">
    <property type="term" value="P:aerobic electron transport chain"/>
    <property type="evidence" value="ECO:0007669"/>
    <property type="project" value="TreeGrafter"/>
</dbReference>
<sequence>MFTHETLAVIWFVLWAVLWIVYFVLDGYSLGVGILFPFLARSEQEKRQLQETIGPFWNGNEVWLITAGGATFAAFPLVYANMFSYLYVPLFLILFGLFYRATGLEFMSKDSGSFWKWSWKWAFFGGSFAVALLLGVAFANMFYGLSFTAEGSQTTLLSLLNSYGILGGLTFLAFAVQSGTNWIAHKVSGPLEKRAERLAPVIWFVTAGLFGIFMTATANQTTILDNFNRYPLLYIVPALAVVSLLLVIYFVLKRRHLLAFFSNALVIVLTMATGFIGMFPRMLISRTDPAASITLYEAASSHLTLSIMFFVAMVFVPIVILYQLWAYSLFRAKITPDEAKGYH</sequence>
<dbReference type="PANTHER" id="PTHR43141">
    <property type="entry name" value="CYTOCHROME BD2 SUBUNIT II"/>
    <property type="match status" value="1"/>
</dbReference>
<evidence type="ECO:0000256" key="1">
    <source>
        <dbReference type="ARBA" id="ARBA00004651"/>
    </source>
</evidence>
<feature type="transmembrane region" description="Helical" evidence="12">
    <location>
        <begin position="197"/>
        <end position="218"/>
    </location>
</feature>
<evidence type="ECO:0000256" key="9">
    <source>
        <dbReference type="ARBA" id="ARBA00022989"/>
    </source>
</evidence>
<feature type="transmembrane region" description="Helical" evidence="12">
    <location>
        <begin position="121"/>
        <end position="143"/>
    </location>
</feature>
<evidence type="ECO:0000313" key="14">
    <source>
        <dbReference type="Proteomes" id="UP000244338"/>
    </source>
</evidence>
<evidence type="ECO:0000256" key="6">
    <source>
        <dbReference type="ARBA" id="ARBA00022692"/>
    </source>
</evidence>
<dbReference type="EMBL" id="PEBX01000011">
    <property type="protein sequence ID" value="PTQ57186.1"/>
    <property type="molecule type" value="Genomic_DNA"/>
</dbReference>
<dbReference type="AlphaFoldDB" id="A0A2R6Y3C1"/>
<dbReference type="GO" id="GO:0016682">
    <property type="term" value="F:oxidoreductase activity, acting on diphenols and related substances as donors, oxygen as acceptor"/>
    <property type="evidence" value="ECO:0007669"/>
    <property type="project" value="TreeGrafter"/>
</dbReference>
<evidence type="ECO:0000313" key="13">
    <source>
        <dbReference type="EMBL" id="PTQ57186.1"/>
    </source>
</evidence>
<dbReference type="GO" id="GO:0046872">
    <property type="term" value="F:metal ion binding"/>
    <property type="evidence" value="ECO:0007669"/>
    <property type="project" value="UniProtKB-KW"/>
</dbReference>
<dbReference type="PANTHER" id="PTHR43141:SF5">
    <property type="entry name" value="CYTOCHROME BD-I UBIQUINOL OXIDASE SUBUNIT 2"/>
    <property type="match status" value="1"/>
</dbReference>
<dbReference type="Pfam" id="PF02322">
    <property type="entry name" value="Cyt_bd_oxida_II"/>
    <property type="match status" value="1"/>
</dbReference>
<comment type="subcellular location">
    <subcellularLocation>
        <location evidence="1">Cell membrane</location>
        <topology evidence="1">Multi-pass membrane protein</topology>
    </subcellularLocation>
</comment>
<keyword evidence="5" id="KW-0349">Heme</keyword>
<evidence type="ECO:0000256" key="11">
    <source>
        <dbReference type="ARBA" id="ARBA00023136"/>
    </source>
</evidence>
<proteinExistence type="inferred from homology"/>
<comment type="caution">
    <text evidence="13">The sequence shown here is derived from an EMBL/GenBank/DDBJ whole genome shotgun (WGS) entry which is preliminary data.</text>
</comment>
<evidence type="ECO:0000256" key="7">
    <source>
        <dbReference type="ARBA" id="ARBA00022723"/>
    </source>
</evidence>
<keyword evidence="7" id="KW-0479">Metal-binding</keyword>
<name>A0A2R6Y3C1_9BACL</name>
<dbReference type="Proteomes" id="UP000244338">
    <property type="component" value="Unassembled WGS sequence"/>
</dbReference>
<organism evidence="13 14">
    <name type="scientific">Candidatus Carbonibacillus altaicus</name>
    <dbReference type="NCBI Taxonomy" id="2163959"/>
    <lineage>
        <taxon>Bacteria</taxon>
        <taxon>Bacillati</taxon>
        <taxon>Bacillota</taxon>
        <taxon>Bacilli</taxon>
        <taxon>Bacillales</taxon>
        <taxon>Candidatus Carbonibacillus</taxon>
    </lineage>
</organism>
<gene>
    <name evidence="13" type="ORF">BSOLF_2056</name>
</gene>
<dbReference type="GO" id="GO:0070069">
    <property type="term" value="C:cytochrome complex"/>
    <property type="evidence" value="ECO:0007669"/>
    <property type="project" value="TreeGrafter"/>
</dbReference>
<keyword evidence="8" id="KW-0249">Electron transport</keyword>
<dbReference type="PIRSF" id="PIRSF000267">
    <property type="entry name" value="Cyt_oxidse_sub2"/>
    <property type="match status" value="1"/>
</dbReference>
<feature type="transmembrane region" description="Helical" evidence="12">
    <location>
        <begin position="155"/>
        <end position="176"/>
    </location>
</feature>